<dbReference type="Proteomes" id="UP000046947">
    <property type="component" value="Unassembled WGS sequence"/>
</dbReference>
<evidence type="ECO:0000313" key="7">
    <source>
        <dbReference type="Proteomes" id="UP000045842"/>
    </source>
</evidence>
<organism evidence="1 8">
    <name type="scientific">Mycobacterium tuberculosis</name>
    <dbReference type="NCBI Taxonomy" id="1773"/>
    <lineage>
        <taxon>Bacteria</taxon>
        <taxon>Bacillati</taxon>
        <taxon>Actinomycetota</taxon>
        <taxon>Actinomycetes</taxon>
        <taxon>Mycobacteriales</taxon>
        <taxon>Mycobacteriaceae</taxon>
        <taxon>Mycobacterium</taxon>
        <taxon>Mycobacterium tuberculosis complex</taxon>
    </lineage>
</organism>
<evidence type="ECO:0000313" key="5">
    <source>
        <dbReference type="Proteomes" id="UP000039021"/>
    </source>
</evidence>
<reference evidence="5 6" key="2">
    <citation type="submission" date="2015-03" db="EMBL/GenBank/DDBJ databases">
        <authorList>
            <consortium name="Pathogen Informatics"/>
        </authorList>
    </citation>
    <scope>NUCLEOTIDE SEQUENCE [LARGE SCALE GENOMIC DNA]</scope>
    <source>
        <strain evidence="2 7">G09801536</strain>
        <strain evidence="1 8">H09601792</strain>
        <strain evidence="3 6">M09401471</strain>
        <strain evidence="5">N09902308</strain>
    </source>
</reference>
<gene>
    <name evidence="2" type="ORF">ERS007679_03433</name>
    <name evidence="1" type="ORF">ERS007688_03048</name>
    <name evidence="3" type="ORF">ERS007720_03579</name>
    <name evidence="4" type="ORF">ERS007739_00415</name>
</gene>
<dbReference type="Proteomes" id="UP000039021">
    <property type="component" value="Unassembled WGS sequence"/>
</dbReference>
<dbReference type="EMBL" id="CSAJ01000593">
    <property type="protein sequence ID" value="COW93152.1"/>
    <property type="molecule type" value="Genomic_DNA"/>
</dbReference>
<evidence type="ECO:0000313" key="2">
    <source>
        <dbReference type="EMBL" id="COW23324.1"/>
    </source>
</evidence>
<accession>A0A654TQD2</accession>
<proteinExistence type="predicted"/>
<evidence type="ECO:0000313" key="1">
    <source>
        <dbReference type="EMBL" id="CFE62513.1"/>
    </source>
</evidence>
<evidence type="ECO:0000313" key="4">
    <source>
        <dbReference type="EMBL" id="COW96448.1"/>
    </source>
</evidence>
<reference evidence="4" key="1">
    <citation type="submission" date="2015-03" db="EMBL/GenBank/DDBJ databases">
        <authorList>
            <consortium name="Pathogen Informatics"/>
            <person name="Murphy D."/>
        </authorList>
    </citation>
    <scope>NUCLEOTIDE SEQUENCE</scope>
    <source>
        <strain evidence="4">N09902308</strain>
    </source>
</reference>
<dbReference type="Proteomes" id="UP000044938">
    <property type="component" value="Unassembled WGS sequence"/>
</dbReference>
<dbReference type="EMBL" id="CSBK01000115">
    <property type="protein sequence ID" value="COW96448.1"/>
    <property type="molecule type" value="Genomic_DNA"/>
</dbReference>
<dbReference type="Proteomes" id="UP000045842">
    <property type="component" value="Unassembled WGS sequence"/>
</dbReference>
<evidence type="ECO:0000313" key="3">
    <source>
        <dbReference type="EMBL" id="COW93152.1"/>
    </source>
</evidence>
<sequence>MELPKTSAMVGIPAADSRVRSRNICPPGMKISFWVGRSAPPDSTSEMTGSRFSKAIWLARSIFRSVHGLLVPPLTVGSLATIMHSTPQTAPMPVTRLAPIWKLLP</sequence>
<dbReference type="AlphaFoldDB" id="A0A654TQD2"/>
<name>A0A654TQD2_MYCTX</name>
<protein>
    <submittedName>
        <fullName evidence="1">Uncharacterized protein</fullName>
    </submittedName>
</protein>
<evidence type="ECO:0000313" key="6">
    <source>
        <dbReference type="Proteomes" id="UP000044938"/>
    </source>
</evidence>
<dbReference type="EMBL" id="CFOH01000599">
    <property type="protein sequence ID" value="CFE62513.1"/>
    <property type="molecule type" value="Genomic_DNA"/>
</dbReference>
<dbReference type="EMBL" id="CSAD01000623">
    <property type="protein sequence ID" value="COW23324.1"/>
    <property type="molecule type" value="Genomic_DNA"/>
</dbReference>
<evidence type="ECO:0000313" key="8">
    <source>
        <dbReference type="Proteomes" id="UP000046947"/>
    </source>
</evidence>